<dbReference type="InterPro" id="IPR036748">
    <property type="entry name" value="MTH938-like_sf"/>
</dbReference>
<dbReference type="InterPro" id="IPR034095">
    <property type="entry name" value="NDUF3"/>
</dbReference>
<evidence type="ECO:0000256" key="4">
    <source>
        <dbReference type="ARBA" id="ARBA00049984"/>
    </source>
</evidence>
<dbReference type="AlphaFoldDB" id="A0A0S4JNA4"/>
<keyword evidence="3" id="KW-0496">Mitochondrion</keyword>
<dbReference type="SUPFAM" id="SSF64076">
    <property type="entry name" value="MTH938-like"/>
    <property type="match status" value="1"/>
</dbReference>
<protein>
    <recommendedName>
        <fullName evidence="2">NADH dehydrogenase [ubiquinone] 1 alpha subcomplex assembly factor 3</fullName>
    </recommendedName>
</protein>
<dbReference type="PANTHER" id="PTHR21192">
    <property type="entry name" value="NUCLEAR PROTEIN E3-3"/>
    <property type="match status" value="1"/>
</dbReference>
<evidence type="ECO:0000313" key="6">
    <source>
        <dbReference type="EMBL" id="CUG89989.1"/>
    </source>
</evidence>
<keyword evidence="7" id="KW-1185">Reference proteome</keyword>
<dbReference type="GO" id="GO:0005743">
    <property type="term" value="C:mitochondrial inner membrane"/>
    <property type="evidence" value="ECO:0007669"/>
    <property type="project" value="TreeGrafter"/>
</dbReference>
<dbReference type="OMA" id="MERDTYE"/>
<dbReference type="Gene3D" id="3.40.1230.10">
    <property type="entry name" value="MTH938-like"/>
    <property type="match status" value="1"/>
</dbReference>
<dbReference type="Proteomes" id="UP000051952">
    <property type="component" value="Unassembled WGS sequence"/>
</dbReference>
<dbReference type="EMBL" id="CYKH01001783">
    <property type="protein sequence ID" value="CUG89989.1"/>
    <property type="molecule type" value="Genomic_DNA"/>
</dbReference>
<name>A0A0S4JNA4_BODSA</name>
<dbReference type="GO" id="GO:0032981">
    <property type="term" value="P:mitochondrial respiratory chain complex I assembly"/>
    <property type="evidence" value="ECO:0007669"/>
    <property type="project" value="InterPro"/>
</dbReference>
<sequence>MRQALLLREGTKIDWKTRLRRGVQRAVRKYVPDPRDNPLTEHPVSKESFEKKHHDGGFKIGLRPGQSIPEYLHDRDERWAQDRVSEQKGIADALDLPRLKDGTMFAAGANRAAYVDLEGANASLKVPTPKDYENDEETTLLRRQLQMDNEAEYRKFVAETKRTEIAMKDDNKRRVAHPSDPKYDPFKMTPGYRPQDSKALAQWLKRQRESGRSASGLSLQTKEGQERFYNEEKMATQYHANPFSTRIEDPRGLGKARVTAYSPDSIFVNDKEVIGSCIVTSNRYYHWNVSSFEEINERTLSLVKHLYPVPDVLFIGTGRNLHMIDEDLRIAFQKRGTIVHCLTTPQAAAHFGMQLSVSRRAAFAMINPIPTNPYGIECFGDFIENDMFSLSDTQMGIPPMKQFSSALFKTNKVAEKYRHMQGTGIGPKYHMLSDGRLVRPGTSGTKLRPMLEPGEDVDWEKLPSYYHWYPKEQMNDYIENTTWREIKGKPMGDPVENRLRKSLRDPGNPPPEKDEIPRSDLMPWDSASIPLTKFSHERNEDEIIVDDPKTGRVIGMDRETFERWKRMMKERSAGKTESDPVEFDQERFVTNKEGVVFDLSKMQYRPIFEGRWNPRRPQSTGRTNPIMV</sequence>
<gene>
    <name evidence="6" type="ORF">BSAL_24445</name>
</gene>
<evidence type="ECO:0000256" key="2">
    <source>
        <dbReference type="ARBA" id="ARBA00021776"/>
    </source>
</evidence>
<reference evidence="7" key="1">
    <citation type="submission" date="2015-09" db="EMBL/GenBank/DDBJ databases">
        <authorList>
            <consortium name="Pathogen Informatics"/>
        </authorList>
    </citation>
    <scope>NUCLEOTIDE SEQUENCE [LARGE SCALE GENOMIC DNA]</scope>
    <source>
        <strain evidence="7">Lake Konstanz</strain>
    </source>
</reference>
<feature type="compositionally biased region" description="Basic and acidic residues" evidence="5">
    <location>
        <begin position="32"/>
        <end position="57"/>
    </location>
</feature>
<evidence type="ECO:0000256" key="3">
    <source>
        <dbReference type="ARBA" id="ARBA00023128"/>
    </source>
</evidence>
<feature type="region of interest" description="Disordered" evidence="5">
    <location>
        <begin position="32"/>
        <end position="66"/>
    </location>
</feature>
<organism evidence="6 7">
    <name type="scientific">Bodo saltans</name>
    <name type="common">Flagellated protozoan</name>
    <dbReference type="NCBI Taxonomy" id="75058"/>
    <lineage>
        <taxon>Eukaryota</taxon>
        <taxon>Discoba</taxon>
        <taxon>Euglenozoa</taxon>
        <taxon>Kinetoplastea</taxon>
        <taxon>Metakinetoplastina</taxon>
        <taxon>Eubodonida</taxon>
        <taxon>Bodonidae</taxon>
        <taxon>Bodo</taxon>
    </lineage>
</organism>
<dbReference type="PANTHER" id="PTHR21192:SF2">
    <property type="entry name" value="NADH DEHYDROGENASE [UBIQUINONE] 1 ALPHA SUBCOMPLEX ASSEMBLY FACTOR 3"/>
    <property type="match status" value="1"/>
</dbReference>
<comment type="subcellular location">
    <subcellularLocation>
        <location evidence="1">Mitochondrion</location>
    </subcellularLocation>
</comment>
<evidence type="ECO:0000313" key="7">
    <source>
        <dbReference type="Proteomes" id="UP000051952"/>
    </source>
</evidence>
<dbReference type="OrthoDB" id="20681at2759"/>
<proteinExistence type="inferred from homology"/>
<accession>A0A0S4JNA4</accession>
<dbReference type="CDD" id="cd05125">
    <property type="entry name" value="Mth938_2P1-like"/>
    <property type="match status" value="1"/>
</dbReference>
<evidence type="ECO:0000256" key="1">
    <source>
        <dbReference type="ARBA" id="ARBA00004173"/>
    </source>
</evidence>
<evidence type="ECO:0000256" key="5">
    <source>
        <dbReference type="SAM" id="MobiDB-lite"/>
    </source>
</evidence>
<feature type="region of interest" description="Disordered" evidence="5">
    <location>
        <begin position="487"/>
        <end position="522"/>
    </location>
</feature>
<dbReference type="InterPro" id="IPR007523">
    <property type="entry name" value="NDUFAF3/AAMDC"/>
</dbReference>
<feature type="compositionally biased region" description="Basic and acidic residues" evidence="5">
    <location>
        <begin position="487"/>
        <end position="504"/>
    </location>
</feature>
<comment type="similarity">
    <text evidence="4">Belongs to the NDUFAF3 family.</text>
</comment>
<dbReference type="Pfam" id="PF04430">
    <property type="entry name" value="DUF498"/>
    <property type="match status" value="1"/>
</dbReference>
<dbReference type="VEuPathDB" id="TriTrypDB:BSAL_24445"/>